<name>A0A3L6ZUH2_9MICO</name>
<feature type="region of interest" description="Disordered" evidence="1">
    <location>
        <begin position="52"/>
        <end position="88"/>
    </location>
</feature>
<gene>
    <name evidence="3" type="ORF">D9V29_08960</name>
</gene>
<sequence>MGSRLTAIRLRPDWSGLRRLAMVRQRVPSRIFRTLAVAGAAALMLTSCATAGGSGSSPRDASPDEDPAVPALTEESLLGTWGSTDEREPHLTFDEGGTLAGSDGCNRLVGGWSLADETVSLENLAGTLMACEGVDTWLRDAVSAVLLDDDELSVRNSDGDEIGTLERDD</sequence>
<organism evidence="3 4">
    <name type="scientific">Mycetocola manganoxydans</name>
    <dbReference type="NCBI Taxonomy" id="699879"/>
    <lineage>
        <taxon>Bacteria</taxon>
        <taxon>Bacillati</taxon>
        <taxon>Actinomycetota</taxon>
        <taxon>Actinomycetes</taxon>
        <taxon>Micrococcales</taxon>
        <taxon>Microbacteriaceae</taxon>
        <taxon>Mycetocola</taxon>
    </lineage>
</organism>
<protein>
    <submittedName>
        <fullName evidence="3">META domain-containing protein</fullName>
    </submittedName>
</protein>
<reference evidence="3 4" key="1">
    <citation type="submission" date="2018-10" db="EMBL/GenBank/DDBJ databases">
        <authorList>
            <person name="Li J."/>
        </authorList>
    </citation>
    <scope>NUCLEOTIDE SEQUENCE [LARGE SCALE GENOMIC DNA]</scope>
    <source>
        <strain evidence="3 4">CCTCC AB209002</strain>
    </source>
</reference>
<accession>A0A3L6ZUH2</accession>
<feature type="domain" description="DUF306" evidence="2">
    <location>
        <begin position="84"/>
        <end position="155"/>
    </location>
</feature>
<dbReference type="InterPro" id="IPR038670">
    <property type="entry name" value="HslJ-like_sf"/>
</dbReference>
<dbReference type="EMBL" id="RCUV01000008">
    <property type="protein sequence ID" value="RLP71458.1"/>
    <property type="molecule type" value="Genomic_DNA"/>
</dbReference>
<dbReference type="Pfam" id="PF03724">
    <property type="entry name" value="META"/>
    <property type="match status" value="1"/>
</dbReference>
<keyword evidence="4" id="KW-1185">Reference proteome</keyword>
<dbReference type="Gene3D" id="2.40.128.270">
    <property type="match status" value="1"/>
</dbReference>
<dbReference type="InterPro" id="IPR005184">
    <property type="entry name" value="DUF306_Meta_HslJ"/>
</dbReference>
<evidence type="ECO:0000313" key="3">
    <source>
        <dbReference type="EMBL" id="RLP71458.1"/>
    </source>
</evidence>
<comment type="caution">
    <text evidence="3">The sequence shown here is derived from an EMBL/GenBank/DDBJ whole genome shotgun (WGS) entry which is preliminary data.</text>
</comment>
<evidence type="ECO:0000259" key="2">
    <source>
        <dbReference type="Pfam" id="PF03724"/>
    </source>
</evidence>
<proteinExistence type="predicted"/>
<dbReference type="OrthoDB" id="4990393at2"/>
<dbReference type="AlphaFoldDB" id="A0A3L6ZUH2"/>
<evidence type="ECO:0000256" key="1">
    <source>
        <dbReference type="SAM" id="MobiDB-lite"/>
    </source>
</evidence>
<dbReference type="Proteomes" id="UP000270299">
    <property type="component" value="Unassembled WGS sequence"/>
</dbReference>
<evidence type="ECO:0000313" key="4">
    <source>
        <dbReference type="Proteomes" id="UP000270299"/>
    </source>
</evidence>